<sequence length="161" mass="16949">MKVAVFFLMVASVLIRCHGQILSTMSEMSGGPMMAPSPMMGNPMSRLLMPMVLSGNSEMRKVMLMSMLGQSRRLRGLLPFFALNGGMPDGFAPLAMMMSQGGSMNPMAMSVMMGGNDALKKMIPLILIQQQARAVAAARAGQLAAAAGPMATSVGETSGQM</sequence>
<protein>
    <submittedName>
        <fullName evidence="2">Uncharacterized protein</fullName>
    </submittedName>
</protein>
<keyword evidence="3" id="KW-1185">Reference proteome</keyword>
<proteinExistence type="predicted"/>
<keyword evidence="1" id="KW-0732">Signal</keyword>
<dbReference type="EMBL" id="JAZGQO010000021">
    <property type="protein sequence ID" value="KAK6165744.1"/>
    <property type="molecule type" value="Genomic_DNA"/>
</dbReference>
<name>A0AAN8GFV9_PATCE</name>
<evidence type="ECO:0000313" key="3">
    <source>
        <dbReference type="Proteomes" id="UP001347796"/>
    </source>
</evidence>
<evidence type="ECO:0000313" key="2">
    <source>
        <dbReference type="EMBL" id="KAK6165744.1"/>
    </source>
</evidence>
<feature type="signal peptide" evidence="1">
    <location>
        <begin position="1"/>
        <end position="19"/>
    </location>
</feature>
<reference evidence="2 3" key="1">
    <citation type="submission" date="2024-01" db="EMBL/GenBank/DDBJ databases">
        <title>The genome of the rayed Mediterranean limpet Patella caerulea (Linnaeus, 1758).</title>
        <authorList>
            <person name="Anh-Thu Weber A."/>
            <person name="Halstead-Nussloch G."/>
        </authorList>
    </citation>
    <scope>NUCLEOTIDE SEQUENCE [LARGE SCALE GENOMIC DNA]</scope>
    <source>
        <strain evidence="2">AATW-2023a</strain>
        <tissue evidence="2">Whole specimen</tissue>
    </source>
</reference>
<dbReference type="AlphaFoldDB" id="A0AAN8GFV9"/>
<dbReference type="Proteomes" id="UP001347796">
    <property type="component" value="Unassembled WGS sequence"/>
</dbReference>
<organism evidence="2 3">
    <name type="scientific">Patella caerulea</name>
    <name type="common">Rayed Mediterranean limpet</name>
    <dbReference type="NCBI Taxonomy" id="87958"/>
    <lineage>
        <taxon>Eukaryota</taxon>
        <taxon>Metazoa</taxon>
        <taxon>Spiralia</taxon>
        <taxon>Lophotrochozoa</taxon>
        <taxon>Mollusca</taxon>
        <taxon>Gastropoda</taxon>
        <taxon>Patellogastropoda</taxon>
        <taxon>Patelloidea</taxon>
        <taxon>Patellidae</taxon>
        <taxon>Patella</taxon>
    </lineage>
</organism>
<evidence type="ECO:0000256" key="1">
    <source>
        <dbReference type="SAM" id="SignalP"/>
    </source>
</evidence>
<accession>A0AAN8GFV9</accession>
<comment type="caution">
    <text evidence="2">The sequence shown here is derived from an EMBL/GenBank/DDBJ whole genome shotgun (WGS) entry which is preliminary data.</text>
</comment>
<feature type="chain" id="PRO_5042944849" evidence="1">
    <location>
        <begin position="20"/>
        <end position="161"/>
    </location>
</feature>
<gene>
    <name evidence="2" type="ORF">SNE40_022608</name>
</gene>